<organism evidence="2 3">
    <name type="scientific">Halobellus salinus</name>
    <dbReference type="NCBI Taxonomy" id="931585"/>
    <lineage>
        <taxon>Archaea</taxon>
        <taxon>Methanobacteriati</taxon>
        <taxon>Methanobacteriota</taxon>
        <taxon>Stenosarchaea group</taxon>
        <taxon>Halobacteria</taxon>
        <taxon>Halobacteriales</taxon>
        <taxon>Haloferacaceae</taxon>
        <taxon>Halobellus</taxon>
    </lineage>
</organism>
<reference evidence="2" key="1">
    <citation type="journal article" date="2014" name="Int. J. Syst. Evol. Microbiol.">
        <title>Complete genome sequence of Corynebacterium casei LMG S-19264T (=DSM 44701T), isolated from a smear-ripened cheese.</title>
        <authorList>
            <consortium name="US DOE Joint Genome Institute (JGI-PGF)"/>
            <person name="Walter F."/>
            <person name="Albersmeier A."/>
            <person name="Kalinowski J."/>
            <person name="Ruckert C."/>
        </authorList>
    </citation>
    <scope>NUCLEOTIDE SEQUENCE</scope>
    <source>
        <strain evidence="2">JCM 14359</strain>
    </source>
</reference>
<evidence type="ECO:0008006" key="4">
    <source>
        <dbReference type="Google" id="ProtNLM"/>
    </source>
</evidence>
<dbReference type="EMBL" id="BMOC01000013">
    <property type="protein sequence ID" value="GGJ10642.1"/>
    <property type="molecule type" value="Genomic_DNA"/>
</dbReference>
<sequence>MQIVGYDTSEPGVLVSHASRGSDSDIRGPADATGNGAGIADPDAPTEVAFVPLEPGTDLEYALGDRHCAGTLTDSGHVPCAEPTAPQCPQHRSTWVCAKCTGTCLKDEMDCVEPHVVYLAAFAPDTFKVGVTKEWRLETRLREQGADRGARVTTVPDGRIAREREAEIAGTVPDRVRVPAKRAGLHRSVDVDAWADLLSSYDVADSDRYTFDYGLDLRDRPVAETIGAGTVRGAKGRLVVLDRAGTTYAVDLRNLVGHRVTQGTTSRDLQASLSAWE</sequence>
<evidence type="ECO:0000313" key="2">
    <source>
        <dbReference type="EMBL" id="GGJ10642.1"/>
    </source>
</evidence>
<evidence type="ECO:0000313" key="3">
    <source>
        <dbReference type="Proteomes" id="UP000653099"/>
    </source>
</evidence>
<dbReference type="InterPro" id="IPR021246">
    <property type="entry name" value="DUF2797"/>
</dbReference>
<gene>
    <name evidence="2" type="ORF">GCM10008995_20590</name>
</gene>
<name>A0A830EHH0_9EURY</name>
<keyword evidence="3" id="KW-1185">Reference proteome</keyword>
<protein>
    <recommendedName>
        <fullName evidence="4">DUF2797 domain-containing protein</fullName>
    </recommendedName>
</protein>
<dbReference type="OrthoDB" id="45375at2157"/>
<reference evidence="2" key="2">
    <citation type="submission" date="2020-09" db="EMBL/GenBank/DDBJ databases">
        <authorList>
            <person name="Sun Q."/>
            <person name="Ohkuma M."/>
        </authorList>
    </citation>
    <scope>NUCLEOTIDE SEQUENCE</scope>
    <source>
        <strain evidence="2">JCM 14359</strain>
    </source>
</reference>
<accession>A0A830EHH0</accession>
<dbReference type="Proteomes" id="UP000653099">
    <property type="component" value="Unassembled WGS sequence"/>
</dbReference>
<dbReference type="AlphaFoldDB" id="A0A830EHH0"/>
<comment type="caution">
    <text evidence="2">The sequence shown here is derived from an EMBL/GenBank/DDBJ whole genome shotgun (WGS) entry which is preliminary data.</text>
</comment>
<proteinExistence type="predicted"/>
<dbReference type="RefSeq" id="WP_188787329.1">
    <property type="nucleotide sequence ID" value="NZ_BMOC01000013.1"/>
</dbReference>
<feature type="region of interest" description="Disordered" evidence="1">
    <location>
        <begin position="1"/>
        <end position="43"/>
    </location>
</feature>
<evidence type="ECO:0000256" key="1">
    <source>
        <dbReference type="SAM" id="MobiDB-lite"/>
    </source>
</evidence>
<dbReference type="Pfam" id="PF10977">
    <property type="entry name" value="DUF2797"/>
    <property type="match status" value="1"/>
</dbReference>